<evidence type="ECO:0000256" key="10">
    <source>
        <dbReference type="SAM" id="Phobius"/>
    </source>
</evidence>
<dbReference type="PANTHER" id="PTHR36122:SF2">
    <property type="entry name" value="NICOTINAMIDE RIBOSIDE TRANSPORTER PNUC"/>
    <property type="match status" value="1"/>
</dbReference>
<organism evidence="11 12">
    <name type="scientific">Sphingomonas swuensis</name>
    <dbReference type="NCBI Taxonomy" id="977800"/>
    <lineage>
        <taxon>Bacteria</taxon>
        <taxon>Pseudomonadati</taxon>
        <taxon>Pseudomonadota</taxon>
        <taxon>Alphaproteobacteria</taxon>
        <taxon>Sphingomonadales</taxon>
        <taxon>Sphingomonadaceae</taxon>
        <taxon>Sphingomonas</taxon>
    </lineage>
</organism>
<dbReference type="RefSeq" id="WP_344706862.1">
    <property type="nucleotide sequence ID" value="NZ_BAABBQ010000001.1"/>
</dbReference>
<evidence type="ECO:0000256" key="9">
    <source>
        <dbReference type="ARBA" id="ARBA00023136"/>
    </source>
</evidence>
<feature type="transmembrane region" description="Helical" evidence="10">
    <location>
        <begin position="24"/>
        <end position="44"/>
    </location>
</feature>
<comment type="subcellular location">
    <subcellularLocation>
        <location evidence="2">Cell membrane</location>
        <topology evidence="2">Multi-pass membrane protein</topology>
    </subcellularLocation>
</comment>
<evidence type="ECO:0000256" key="5">
    <source>
        <dbReference type="ARBA" id="ARBA00022448"/>
    </source>
</evidence>
<keyword evidence="12" id="KW-1185">Reference proteome</keyword>
<protein>
    <recommendedName>
        <fullName evidence="4">Nicotinamide riboside transporter PnuC</fullName>
    </recommendedName>
</protein>
<feature type="transmembrane region" description="Helical" evidence="10">
    <location>
        <begin position="89"/>
        <end position="107"/>
    </location>
</feature>
<reference evidence="12" key="1">
    <citation type="journal article" date="2019" name="Int. J. Syst. Evol. Microbiol.">
        <title>The Global Catalogue of Microorganisms (GCM) 10K type strain sequencing project: providing services to taxonomists for standard genome sequencing and annotation.</title>
        <authorList>
            <consortium name="The Broad Institute Genomics Platform"/>
            <consortium name="The Broad Institute Genome Sequencing Center for Infectious Disease"/>
            <person name="Wu L."/>
            <person name="Ma J."/>
        </authorList>
    </citation>
    <scope>NUCLEOTIDE SEQUENCE [LARGE SCALE GENOMIC DNA]</scope>
    <source>
        <strain evidence="12">JCM 17563</strain>
    </source>
</reference>
<sequence>MNPIEILAAALGVVNVALVVRRSLWNYPFGLAMVALYFFVFFEAKLYSDALLQIFFFAVQLYGWWAWARADRAEDAHIVVERMALNQRLAWATGVLALALVWGSAMARLTDAAAPHVDGAIAIASIAAQLLQSRRRVECWWLWIAVDLAAIPLFLSRGLTVTAGLYGIFLILALLGLREWQQKVRI</sequence>
<evidence type="ECO:0000256" key="4">
    <source>
        <dbReference type="ARBA" id="ARBA00017522"/>
    </source>
</evidence>
<dbReference type="EMBL" id="BAABBQ010000001">
    <property type="protein sequence ID" value="GAA4017558.1"/>
    <property type="molecule type" value="Genomic_DNA"/>
</dbReference>
<evidence type="ECO:0000256" key="1">
    <source>
        <dbReference type="ARBA" id="ARBA00002672"/>
    </source>
</evidence>
<accession>A0ABP7SX19</accession>
<comment type="function">
    <text evidence="1">Required for nicotinamide riboside transport across the inner membrane.</text>
</comment>
<keyword evidence="6" id="KW-1003">Cell membrane</keyword>
<dbReference type="Pfam" id="PF04973">
    <property type="entry name" value="NMN_transporter"/>
    <property type="match status" value="1"/>
</dbReference>
<comment type="caution">
    <text evidence="11">The sequence shown here is derived from an EMBL/GenBank/DDBJ whole genome shotgun (WGS) entry which is preliminary data.</text>
</comment>
<keyword evidence="5" id="KW-0813">Transport</keyword>
<evidence type="ECO:0000256" key="3">
    <source>
        <dbReference type="ARBA" id="ARBA00006669"/>
    </source>
</evidence>
<evidence type="ECO:0000256" key="6">
    <source>
        <dbReference type="ARBA" id="ARBA00022475"/>
    </source>
</evidence>
<proteinExistence type="inferred from homology"/>
<name>A0ABP7SX19_9SPHN</name>
<evidence type="ECO:0000256" key="2">
    <source>
        <dbReference type="ARBA" id="ARBA00004651"/>
    </source>
</evidence>
<feature type="transmembrane region" description="Helical" evidence="10">
    <location>
        <begin position="50"/>
        <end position="68"/>
    </location>
</feature>
<keyword evidence="7 10" id="KW-0812">Transmembrane</keyword>
<keyword evidence="9 10" id="KW-0472">Membrane</keyword>
<dbReference type="NCBIfam" id="TIGR01528">
    <property type="entry name" value="NMN_trans_PnuC"/>
    <property type="match status" value="1"/>
</dbReference>
<gene>
    <name evidence="11" type="primary">pnuC</name>
    <name evidence="11" type="ORF">GCM10022280_16010</name>
</gene>
<dbReference type="InterPro" id="IPR006419">
    <property type="entry name" value="NMN_transpt_PnuC"/>
</dbReference>
<evidence type="ECO:0000313" key="11">
    <source>
        <dbReference type="EMBL" id="GAA4017558.1"/>
    </source>
</evidence>
<comment type="similarity">
    <text evidence="3">Belongs to the nicotinamide ribonucleoside (NR) uptake permease (TC 4.B.1) family.</text>
</comment>
<evidence type="ECO:0000256" key="7">
    <source>
        <dbReference type="ARBA" id="ARBA00022692"/>
    </source>
</evidence>
<dbReference type="PANTHER" id="PTHR36122">
    <property type="entry name" value="NICOTINAMIDE RIBOSIDE TRANSPORTER PNUC"/>
    <property type="match status" value="1"/>
</dbReference>
<dbReference type="Proteomes" id="UP001500235">
    <property type="component" value="Unassembled WGS sequence"/>
</dbReference>
<feature type="transmembrane region" description="Helical" evidence="10">
    <location>
        <begin position="161"/>
        <end position="177"/>
    </location>
</feature>
<evidence type="ECO:0000313" key="12">
    <source>
        <dbReference type="Proteomes" id="UP001500235"/>
    </source>
</evidence>
<keyword evidence="8 10" id="KW-1133">Transmembrane helix</keyword>
<evidence type="ECO:0000256" key="8">
    <source>
        <dbReference type="ARBA" id="ARBA00022989"/>
    </source>
</evidence>